<protein>
    <submittedName>
        <fullName evidence="2">YlmC/YmxH family sporulation protein</fullName>
    </submittedName>
</protein>
<sequence>MNCRIVDMRHKEVINAKDGARLGFVDDVEVDTCTARLVSIVIYGRLKCFGIFGRCDDIVIRWENIELIGEDTILVNHRCPPKRRKKFRNPFASI</sequence>
<reference evidence="2" key="1">
    <citation type="submission" date="2020-10" db="EMBL/GenBank/DDBJ databases">
        <authorList>
            <person name="Gilroy R."/>
        </authorList>
    </citation>
    <scope>NUCLEOTIDE SEQUENCE</scope>
    <source>
        <strain evidence="2">ChiSjej1B19-3389</strain>
    </source>
</reference>
<evidence type="ECO:0000313" key="2">
    <source>
        <dbReference type="EMBL" id="HIQ80209.1"/>
    </source>
</evidence>
<reference evidence="2" key="2">
    <citation type="journal article" date="2021" name="PeerJ">
        <title>Extensive microbial diversity within the chicken gut microbiome revealed by metagenomics and culture.</title>
        <authorList>
            <person name="Gilroy R."/>
            <person name="Ravi A."/>
            <person name="Getino M."/>
            <person name="Pursley I."/>
            <person name="Horton D.L."/>
            <person name="Alikhan N.F."/>
            <person name="Baker D."/>
            <person name="Gharbi K."/>
            <person name="Hall N."/>
            <person name="Watson M."/>
            <person name="Adriaenssens E.M."/>
            <person name="Foster-Nyarko E."/>
            <person name="Jarju S."/>
            <person name="Secka A."/>
            <person name="Antonio M."/>
            <person name="Oren A."/>
            <person name="Chaudhuri R.R."/>
            <person name="La Ragione R."/>
            <person name="Hildebrand F."/>
            <person name="Pallen M.J."/>
        </authorList>
    </citation>
    <scope>NUCLEOTIDE SEQUENCE</scope>
    <source>
        <strain evidence="2">ChiSjej1B19-3389</strain>
    </source>
</reference>
<dbReference type="PANTHER" id="PTHR40061">
    <property type="entry name" value="SPORULATION PROTEIN YLMC-RELATED"/>
    <property type="match status" value="1"/>
</dbReference>
<comment type="caution">
    <text evidence="2">The sequence shown here is derived from an EMBL/GenBank/DDBJ whole genome shotgun (WGS) entry which is preliminary data.</text>
</comment>
<dbReference type="EMBL" id="DVFW01000018">
    <property type="protein sequence ID" value="HIQ80209.1"/>
    <property type="molecule type" value="Genomic_DNA"/>
</dbReference>
<dbReference type="InterPro" id="IPR011033">
    <property type="entry name" value="PRC_barrel-like_sf"/>
</dbReference>
<gene>
    <name evidence="2" type="ORF">IAD32_02865</name>
</gene>
<dbReference type="AlphaFoldDB" id="A0A9D1CUJ8"/>
<evidence type="ECO:0000313" key="3">
    <source>
        <dbReference type="Proteomes" id="UP000886787"/>
    </source>
</evidence>
<dbReference type="PANTHER" id="PTHR40061:SF1">
    <property type="entry name" value="SPORULATION PROTEIN YLMC-RELATED"/>
    <property type="match status" value="1"/>
</dbReference>
<proteinExistence type="predicted"/>
<dbReference type="InterPro" id="IPR027275">
    <property type="entry name" value="PRC-brl_dom"/>
</dbReference>
<dbReference type="NCBIfam" id="TIGR02888">
    <property type="entry name" value="spore_YlmC_YmxH"/>
    <property type="match status" value="1"/>
</dbReference>
<dbReference type="InterPro" id="IPR014238">
    <property type="entry name" value="Spore_YlmC/YmxH"/>
</dbReference>
<dbReference type="SUPFAM" id="SSF50346">
    <property type="entry name" value="PRC-barrel domain"/>
    <property type="match status" value="1"/>
</dbReference>
<accession>A0A9D1CUJ8</accession>
<name>A0A9D1CUJ8_9FIRM</name>
<dbReference type="Pfam" id="PF05239">
    <property type="entry name" value="PRC"/>
    <property type="match status" value="1"/>
</dbReference>
<organism evidence="2 3">
    <name type="scientific">Candidatus Scatavimonas merdigallinarum</name>
    <dbReference type="NCBI Taxonomy" id="2840914"/>
    <lineage>
        <taxon>Bacteria</taxon>
        <taxon>Bacillati</taxon>
        <taxon>Bacillota</taxon>
        <taxon>Clostridia</taxon>
        <taxon>Eubacteriales</taxon>
        <taxon>Oscillospiraceae</taxon>
        <taxon>Oscillospiraceae incertae sedis</taxon>
        <taxon>Candidatus Scatavimonas</taxon>
    </lineage>
</organism>
<feature type="domain" description="PRC-barrel" evidence="1">
    <location>
        <begin position="5"/>
        <end position="76"/>
    </location>
</feature>
<evidence type="ECO:0000259" key="1">
    <source>
        <dbReference type="Pfam" id="PF05239"/>
    </source>
</evidence>
<dbReference type="Gene3D" id="2.30.30.240">
    <property type="entry name" value="PRC-barrel domain"/>
    <property type="match status" value="1"/>
</dbReference>
<dbReference type="Proteomes" id="UP000886787">
    <property type="component" value="Unassembled WGS sequence"/>
</dbReference>